<dbReference type="EMBL" id="JAKZMM010000014">
    <property type="protein sequence ID" value="MCJ2380414.1"/>
    <property type="molecule type" value="Genomic_DNA"/>
</dbReference>
<keyword evidence="1" id="KW-0472">Membrane</keyword>
<feature type="transmembrane region" description="Helical" evidence="1">
    <location>
        <begin position="88"/>
        <end position="109"/>
    </location>
</feature>
<evidence type="ECO:0000256" key="1">
    <source>
        <dbReference type="SAM" id="Phobius"/>
    </source>
</evidence>
<organism evidence="2 3">
    <name type="scientific">Parabacteroides faecalis</name>
    <dbReference type="NCBI Taxonomy" id="2924040"/>
    <lineage>
        <taxon>Bacteria</taxon>
        <taxon>Pseudomonadati</taxon>
        <taxon>Bacteroidota</taxon>
        <taxon>Bacteroidia</taxon>
        <taxon>Bacteroidales</taxon>
        <taxon>Tannerellaceae</taxon>
        <taxon>Parabacteroides</taxon>
    </lineage>
</organism>
<keyword evidence="3" id="KW-1185">Reference proteome</keyword>
<proteinExistence type="predicted"/>
<accession>A0ABT0C071</accession>
<dbReference type="RefSeq" id="WP_243324364.1">
    <property type="nucleotide sequence ID" value="NZ_JAKZMM010000014.1"/>
</dbReference>
<gene>
    <name evidence="2" type="ORF">MUN53_07285</name>
</gene>
<keyword evidence="1" id="KW-1133">Transmembrane helix</keyword>
<dbReference type="InterPro" id="IPR005625">
    <property type="entry name" value="PepSY-ass_TM"/>
</dbReference>
<protein>
    <submittedName>
        <fullName evidence="2">PepSY domain-containing protein</fullName>
    </submittedName>
</protein>
<dbReference type="Pfam" id="PF03929">
    <property type="entry name" value="PepSY_TM"/>
    <property type="match status" value="2"/>
</dbReference>
<evidence type="ECO:0000313" key="2">
    <source>
        <dbReference type="EMBL" id="MCJ2380414.1"/>
    </source>
</evidence>
<reference evidence="2 3" key="1">
    <citation type="submission" date="2022-03" db="EMBL/GenBank/DDBJ databases">
        <title>Parabacteroides sp. nov. isolated from swine feces.</title>
        <authorList>
            <person name="Bak J.E."/>
        </authorList>
    </citation>
    <scope>NUCLEOTIDE SEQUENCE [LARGE SCALE GENOMIC DNA]</scope>
    <source>
        <strain evidence="2 3">AGMB00274</strain>
    </source>
</reference>
<feature type="transmembrane region" description="Helical" evidence="1">
    <location>
        <begin position="196"/>
        <end position="217"/>
    </location>
</feature>
<comment type="caution">
    <text evidence="2">The sequence shown here is derived from an EMBL/GenBank/DDBJ whole genome shotgun (WGS) entry which is preliminary data.</text>
</comment>
<dbReference type="Proteomes" id="UP001165444">
    <property type="component" value="Unassembled WGS sequence"/>
</dbReference>
<feature type="transmembrane region" description="Helical" evidence="1">
    <location>
        <begin position="130"/>
        <end position="158"/>
    </location>
</feature>
<feature type="transmembrane region" description="Helical" evidence="1">
    <location>
        <begin position="12"/>
        <end position="32"/>
    </location>
</feature>
<keyword evidence="1" id="KW-0812">Transmembrane</keyword>
<sequence length="223" mass="26077">MRKFFHQIHLWLSIPLGILISVICLTGAILVFEKEITEIMYPETQVTQVEGQQVRKQRPEFFRQVRALHRWLLDAPAKKGESSVGKTVVGITTVVMIVILISGIVIWFPRNSRTLKNRLQISCTKGWRRFWYDSHVALGFYSTLFLLIMALTGLTWSFSGYRTFMYDLFSNLPIDNLRRFFYSLHTGTWGGLTTRILYFLTALIGGILPLSGYYLWWKKRKRE</sequence>
<evidence type="ECO:0000313" key="3">
    <source>
        <dbReference type="Proteomes" id="UP001165444"/>
    </source>
</evidence>
<dbReference type="PANTHER" id="PTHR34219:SF3">
    <property type="entry name" value="BLL7967 PROTEIN"/>
    <property type="match status" value="1"/>
</dbReference>
<name>A0ABT0C071_9BACT</name>
<dbReference type="PANTHER" id="PTHR34219">
    <property type="entry name" value="IRON-REGULATED INNER MEMBRANE PROTEIN-RELATED"/>
    <property type="match status" value="1"/>
</dbReference>